<keyword evidence="8" id="KW-0653">Protein transport</keyword>
<proteinExistence type="inferred from homology"/>
<evidence type="ECO:0000259" key="12">
    <source>
        <dbReference type="PROSITE" id="PS50179"/>
    </source>
</evidence>
<dbReference type="Gene3D" id="2.30.30.40">
    <property type="entry name" value="SH3 Domains"/>
    <property type="match status" value="1"/>
</dbReference>
<feature type="region of interest" description="Disordered" evidence="10">
    <location>
        <begin position="175"/>
        <end position="237"/>
    </location>
</feature>
<feature type="compositionally biased region" description="Polar residues" evidence="10">
    <location>
        <begin position="503"/>
        <end position="523"/>
    </location>
</feature>
<feature type="domain" description="VHS" evidence="12">
    <location>
        <begin position="15"/>
        <end position="145"/>
    </location>
</feature>
<evidence type="ECO:0000256" key="5">
    <source>
        <dbReference type="ARBA" id="ARBA00022443"/>
    </source>
</evidence>
<comment type="similarity">
    <text evidence="2">Belongs to the STAM family.</text>
</comment>
<evidence type="ECO:0000256" key="10">
    <source>
        <dbReference type="SAM" id="MobiDB-lite"/>
    </source>
</evidence>
<evidence type="ECO:0000256" key="4">
    <source>
        <dbReference type="ARBA" id="ARBA00018978"/>
    </source>
</evidence>
<organism evidence="13 14">
    <name type="scientific">Malassezia yamatoensis</name>
    <dbReference type="NCBI Taxonomy" id="253288"/>
    <lineage>
        <taxon>Eukaryota</taxon>
        <taxon>Fungi</taxon>
        <taxon>Dikarya</taxon>
        <taxon>Basidiomycota</taxon>
        <taxon>Ustilaginomycotina</taxon>
        <taxon>Malasseziomycetes</taxon>
        <taxon>Malasseziales</taxon>
        <taxon>Malasseziaceae</taxon>
        <taxon>Malassezia</taxon>
    </lineage>
</organism>
<keyword evidence="6" id="KW-0813">Transport</keyword>
<dbReference type="GO" id="GO:0043130">
    <property type="term" value="F:ubiquitin binding"/>
    <property type="evidence" value="ECO:0007669"/>
    <property type="project" value="InterPro"/>
</dbReference>
<feature type="compositionally biased region" description="Polar residues" evidence="10">
    <location>
        <begin position="431"/>
        <end position="443"/>
    </location>
</feature>
<dbReference type="InterPro" id="IPR036028">
    <property type="entry name" value="SH3-like_dom_sf"/>
</dbReference>
<evidence type="ECO:0000313" key="13">
    <source>
        <dbReference type="EMBL" id="WFC99361.1"/>
    </source>
</evidence>
<dbReference type="InterPro" id="IPR003903">
    <property type="entry name" value="UIM_dom"/>
</dbReference>
<evidence type="ECO:0000256" key="7">
    <source>
        <dbReference type="ARBA" id="ARBA00022753"/>
    </source>
</evidence>
<dbReference type="SUPFAM" id="SSF50044">
    <property type="entry name" value="SH3-domain"/>
    <property type="match status" value="1"/>
</dbReference>
<evidence type="ECO:0000313" key="14">
    <source>
        <dbReference type="Proteomes" id="UP001219567"/>
    </source>
</evidence>
<comment type="subcellular location">
    <subcellularLocation>
        <location evidence="1">Endosome membrane</location>
        <topology evidence="1">Peripheral membrane protein</topology>
        <orientation evidence="1">Cytoplasmic side</orientation>
    </subcellularLocation>
</comment>
<feature type="region of interest" description="Disordered" evidence="10">
    <location>
        <begin position="406"/>
        <end position="531"/>
    </location>
</feature>
<feature type="compositionally biased region" description="Basic and acidic residues" evidence="10">
    <location>
        <begin position="485"/>
        <end position="501"/>
    </location>
</feature>
<evidence type="ECO:0000256" key="3">
    <source>
        <dbReference type="ARBA" id="ARBA00017923"/>
    </source>
</evidence>
<evidence type="ECO:0000256" key="2">
    <source>
        <dbReference type="ARBA" id="ARBA00009666"/>
    </source>
</evidence>
<gene>
    <name evidence="13" type="ORF">MYAM1_002105</name>
</gene>
<dbReference type="InterPro" id="IPR001452">
    <property type="entry name" value="SH3_domain"/>
</dbReference>
<evidence type="ECO:0000256" key="1">
    <source>
        <dbReference type="ARBA" id="ARBA00004125"/>
    </source>
</evidence>
<dbReference type="CDD" id="cd11805">
    <property type="entry name" value="SH3_GRB2_like_C"/>
    <property type="match status" value="1"/>
</dbReference>
<accession>A0AAJ5YT82</accession>
<evidence type="ECO:0000256" key="9">
    <source>
        <dbReference type="PROSITE-ProRule" id="PRU00192"/>
    </source>
</evidence>
<dbReference type="Pfam" id="PF00790">
    <property type="entry name" value="VHS"/>
    <property type="match status" value="1"/>
</dbReference>
<dbReference type="EMBL" id="CP119944">
    <property type="protein sequence ID" value="WFC99361.1"/>
    <property type="molecule type" value="Genomic_DNA"/>
</dbReference>
<keyword evidence="14" id="KW-1185">Reference proteome</keyword>
<dbReference type="PANTHER" id="PTHR45929:SF3">
    <property type="entry name" value="JAK PATHWAY SIGNAL TRANSDUCTION ADAPTOR MOLECULE"/>
    <property type="match status" value="1"/>
</dbReference>
<dbReference type="PROSITE" id="PS50179">
    <property type="entry name" value="VHS"/>
    <property type="match status" value="1"/>
</dbReference>
<dbReference type="SMART" id="SM00326">
    <property type="entry name" value="SH3"/>
    <property type="match status" value="1"/>
</dbReference>
<dbReference type="Pfam" id="PF00018">
    <property type="entry name" value="SH3_1"/>
    <property type="match status" value="1"/>
</dbReference>
<dbReference type="PROSITE" id="PS50330">
    <property type="entry name" value="UIM"/>
    <property type="match status" value="1"/>
</dbReference>
<dbReference type="PRINTS" id="PR00499">
    <property type="entry name" value="P67PHOX"/>
</dbReference>
<feature type="compositionally biased region" description="Polar residues" evidence="10">
    <location>
        <begin position="176"/>
        <end position="213"/>
    </location>
</feature>
<dbReference type="GO" id="GO:0035091">
    <property type="term" value="F:phosphatidylinositol binding"/>
    <property type="evidence" value="ECO:0007669"/>
    <property type="project" value="InterPro"/>
</dbReference>
<dbReference type="GO" id="GO:0043328">
    <property type="term" value="P:protein transport to vacuole involved in ubiquitin-dependent protein catabolic process via the multivesicular body sorting pathway"/>
    <property type="evidence" value="ECO:0007669"/>
    <property type="project" value="TreeGrafter"/>
</dbReference>
<dbReference type="GO" id="GO:0033565">
    <property type="term" value="C:ESCRT-0 complex"/>
    <property type="evidence" value="ECO:0007669"/>
    <property type="project" value="TreeGrafter"/>
</dbReference>
<evidence type="ECO:0000256" key="8">
    <source>
        <dbReference type="ARBA" id="ARBA00022927"/>
    </source>
</evidence>
<reference evidence="13 14" key="1">
    <citation type="submission" date="2023-03" db="EMBL/GenBank/DDBJ databases">
        <title>Mating type loci evolution in Malassezia.</title>
        <authorList>
            <person name="Coelho M.A."/>
        </authorList>
    </citation>
    <scope>NUCLEOTIDE SEQUENCE [LARGE SCALE GENOMIC DNA]</scope>
    <source>
        <strain evidence="13 14">CBS 9725</strain>
    </source>
</reference>
<dbReference type="PANTHER" id="PTHR45929">
    <property type="entry name" value="JAK PATHWAY SIGNAL TRANSDUCTION ADAPTOR MOLECULE"/>
    <property type="match status" value="1"/>
</dbReference>
<dbReference type="PRINTS" id="PR00452">
    <property type="entry name" value="SH3DOMAIN"/>
</dbReference>
<keyword evidence="7" id="KW-0967">Endosome</keyword>
<dbReference type="CDD" id="cd16978">
    <property type="entry name" value="VHS_HSE1"/>
    <property type="match status" value="1"/>
</dbReference>
<evidence type="ECO:0000259" key="11">
    <source>
        <dbReference type="PROSITE" id="PS50002"/>
    </source>
</evidence>
<dbReference type="AlphaFoldDB" id="A0AAJ5YT82"/>
<dbReference type="SMART" id="SM00288">
    <property type="entry name" value="VHS"/>
    <property type="match status" value="1"/>
</dbReference>
<name>A0AAJ5YT82_9BASI</name>
<dbReference type="InterPro" id="IPR008942">
    <property type="entry name" value="ENTH_VHS"/>
</dbReference>
<dbReference type="Proteomes" id="UP001219567">
    <property type="component" value="Chromosome 2"/>
</dbReference>
<feature type="domain" description="SH3" evidence="11">
    <location>
        <begin position="243"/>
        <end position="302"/>
    </location>
</feature>
<sequence>MFKAPNPYEDWVVKATNEGLPSENWQLNLDLCDKLSDGDEANAHLMMTAVQTRLGHRNTNVQLYALTLADTLSKNCGSVVHHEIASRSFLQTLTRLAKDRSVHTLVRKRILGLLREWEKEYKADDTLSLVSDTVRDLKEEYYDLDETDSQNTSNVQAAERLRREEEELQKVLALSVQDQGGRQAPVANSSSADQTSTGSYRANQLASSSATPLSQGQAQDQAQGQASSSSFTLAEQSNSLPVTRPSYVRALYDFEPDEPGELAFFAGDVIRVLDSVYEQWWRGEVRQEVGIFPVNHVEPIPEMEQTAIAQDLEMEQSVFAHASDIHRLHMRLQQLDPVRDNFVEDQELQDLYQRSLSLRPKIIRLMDRYSVKVQDLRAMNEKFIKARNTFEDLINERIQQYAAQPTPISEYPPDSFAGAPTHKSHAPTYPANATQSTSSQSDSYGLDRTASMLTNPYDPTSPNPYSPTDPGYVTGMPDPGPVPQEEEKRRLFDQARAEVDAFHSSNYNEESPQHVQASSSTADSLARLHLS</sequence>
<keyword evidence="5 9" id="KW-0728">SH3 domain</keyword>
<protein>
    <recommendedName>
        <fullName evidence="3">Class E vacuolar protein-sorting machinery protein HSE1</fullName>
    </recommendedName>
    <alternativeName>
        <fullName evidence="4">Class E vacuolar protein-sorting machinery protein hse1</fullName>
    </alternativeName>
</protein>
<dbReference type="Gene3D" id="1.20.5.1940">
    <property type="match status" value="1"/>
</dbReference>
<dbReference type="Gene3D" id="1.25.40.90">
    <property type="match status" value="1"/>
</dbReference>
<feature type="compositionally biased region" description="Low complexity" evidence="10">
    <location>
        <begin position="214"/>
        <end position="230"/>
    </location>
</feature>
<dbReference type="InterPro" id="IPR002014">
    <property type="entry name" value="VHS_dom"/>
</dbReference>
<dbReference type="SUPFAM" id="SSF48464">
    <property type="entry name" value="ENTH/VHS domain"/>
    <property type="match status" value="1"/>
</dbReference>
<dbReference type="PROSITE" id="PS50002">
    <property type="entry name" value="SH3"/>
    <property type="match status" value="1"/>
</dbReference>
<evidence type="ECO:0000256" key="6">
    <source>
        <dbReference type="ARBA" id="ARBA00022448"/>
    </source>
</evidence>
<dbReference type="InterPro" id="IPR050670">
    <property type="entry name" value="STAM"/>
</dbReference>
<dbReference type="GO" id="GO:0010008">
    <property type="term" value="C:endosome membrane"/>
    <property type="evidence" value="ECO:0007669"/>
    <property type="project" value="UniProtKB-SubCell"/>
</dbReference>